<evidence type="ECO:0000313" key="1">
    <source>
        <dbReference type="EMBL" id="KAK7252093.1"/>
    </source>
</evidence>
<evidence type="ECO:0000313" key="2">
    <source>
        <dbReference type="Proteomes" id="UP001372338"/>
    </source>
</evidence>
<sequence length="108" mass="11890">MCLSQSFADQFSFVNFAGTFHLLCSILLKAYLTLCDGFLGANALNGCADFVHADNEIFGFGYMDCCKFVAASLPPASMCYGPYVIDVTESSHDLAYYLNVVFTFNIFL</sequence>
<proteinExistence type="predicted"/>
<keyword evidence="2" id="KW-1185">Reference proteome</keyword>
<dbReference type="AlphaFoldDB" id="A0AAN9ECL4"/>
<comment type="caution">
    <text evidence="1">The sequence shown here is derived from an EMBL/GenBank/DDBJ whole genome shotgun (WGS) entry which is preliminary data.</text>
</comment>
<dbReference type="Proteomes" id="UP001372338">
    <property type="component" value="Unassembled WGS sequence"/>
</dbReference>
<accession>A0AAN9ECL4</accession>
<reference evidence="1 2" key="1">
    <citation type="submission" date="2024-01" db="EMBL/GenBank/DDBJ databases">
        <title>The genomes of 5 underutilized Papilionoideae crops provide insights into root nodulation and disease resistanc.</title>
        <authorList>
            <person name="Yuan L."/>
        </authorList>
    </citation>
    <scope>NUCLEOTIDE SEQUENCE [LARGE SCALE GENOMIC DNA]</scope>
    <source>
        <strain evidence="1">ZHUSHIDOU_FW_LH</strain>
        <tissue evidence="1">Leaf</tissue>
    </source>
</reference>
<dbReference type="EMBL" id="JAYWIO010000007">
    <property type="protein sequence ID" value="KAK7252093.1"/>
    <property type="molecule type" value="Genomic_DNA"/>
</dbReference>
<organism evidence="1 2">
    <name type="scientific">Crotalaria pallida</name>
    <name type="common">Smooth rattlebox</name>
    <name type="synonym">Crotalaria striata</name>
    <dbReference type="NCBI Taxonomy" id="3830"/>
    <lineage>
        <taxon>Eukaryota</taxon>
        <taxon>Viridiplantae</taxon>
        <taxon>Streptophyta</taxon>
        <taxon>Embryophyta</taxon>
        <taxon>Tracheophyta</taxon>
        <taxon>Spermatophyta</taxon>
        <taxon>Magnoliopsida</taxon>
        <taxon>eudicotyledons</taxon>
        <taxon>Gunneridae</taxon>
        <taxon>Pentapetalae</taxon>
        <taxon>rosids</taxon>
        <taxon>fabids</taxon>
        <taxon>Fabales</taxon>
        <taxon>Fabaceae</taxon>
        <taxon>Papilionoideae</taxon>
        <taxon>50 kb inversion clade</taxon>
        <taxon>genistoids sensu lato</taxon>
        <taxon>core genistoids</taxon>
        <taxon>Crotalarieae</taxon>
        <taxon>Crotalaria</taxon>
    </lineage>
</organism>
<gene>
    <name evidence="1" type="ORF">RIF29_35811</name>
</gene>
<name>A0AAN9ECL4_CROPI</name>
<protein>
    <submittedName>
        <fullName evidence="1">Uncharacterized protein</fullName>
    </submittedName>
</protein>